<feature type="transmembrane region" description="Helical" evidence="1">
    <location>
        <begin position="12"/>
        <end position="33"/>
    </location>
</feature>
<protein>
    <recommendedName>
        <fullName evidence="4">DUF1275 domain-containing protein</fullName>
    </recommendedName>
</protein>
<keyword evidence="3" id="KW-1185">Reference proteome</keyword>
<gene>
    <name evidence="2" type="ORF">P255_01247</name>
</gene>
<dbReference type="InterPro" id="IPR010699">
    <property type="entry name" value="DUF1275"/>
</dbReference>
<comment type="caution">
    <text evidence="2">The sequence shown here is derived from an EMBL/GenBank/DDBJ whole genome shotgun (WGS) entry which is preliminary data.</text>
</comment>
<dbReference type="AlphaFoldDB" id="V2UBH1"/>
<feature type="transmembrane region" description="Helical" evidence="1">
    <location>
        <begin position="91"/>
        <end position="109"/>
    </location>
</feature>
<dbReference type="Pfam" id="PF06912">
    <property type="entry name" value="DUF1275"/>
    <property type="match status" value="1"/>
</dbReference>
<evidence type="ECO:0008006" key="4">
    <source>
        <dbReference type="Google" id="ProtNLM"/>
    </source>
</evidence>
<keyword evidence="1" id="KW-0472">Membrane</keyword>
<dbReference type="OrthoDB" id="270162at2"/>
<evidence type="ECO:0000256" key="1">
    <source>
        <dbReference type="SAM" id="Phobius"/>
    </source>
</evidence>
<proteinExistence type="predicted"/>
<keyword evidence="1" id="KW-0812">Transmembrane</keyword>
<organism evidence="2 3">
    <name type="scientific">Acinetobacter brisouii CIP 110357</name>
    <dbReference type="NCBI Taxonomy" id="1341683"/>
    <lineage>
        <taxon>Bacteria</taxon>
        <taxon>Pseudomonadati</taxon>
        <taxon>Pseudomonadota</taxon>
        <taxon>Gammaproteobacteria</taxon>
        <taxon>Moraxellales</taxon>
        <taxon>Moraxellaceae</taxon>
        <taxon>Acinetobacter</taxon>
    </lineage>
</organism>
<feature type="transmembrane region" description="Helical" evidence="1">
    <location>
        <begin position="45"/>
        <end position="71"/>
    </location>
</feature>
<dbReference type="HOGENOM" id="CLU_073333_1_1_6"/>
<dbReference type="PANTHER" id="PTHR37314">
    <property type="entry name" value="SLR0142 PROTEIN"/>
    <property type="match status" value="1"/>
</dbReference>
<accession>V2UBH1</accession>
<dbReference type="STRING" id="396323.VH98_09145"/>
<reference evidence="2 3" key="1">
    <citation type="submission" date="2013-10" db="EMBL/GenBank/DDBJ databases">
        <title>The Genome Sequence of Acinetobacter brisouii CIP 110357.</title>
        <authorList>
            <consortium name="The Broad Institute Genomics Platform"/>
            <consortium name="The Broad Institute Genome Sequencing Center for Infectious Disease"/>
            <person name="Cerqueira G."/>
            <person name="Feldgarden M."/>
            <person name="Courvalin P."/>
            <person name="Grillot-Courvalin C."/>
            <person name="Clermont D."/>
            <person name="Rocha E."/>
            <person name="Yoon E.-J."/>
            <person name="Nemec A."/>
            <person name="Young S.K."/>
            <person name="Zeng Q."/>
            <person name="Gargeya S."/>
            <person name="Fitzgerald M."/>
            <person name="Abouelleil A."/>
            <person name="Alvarado L."/>
            <person name="Berlin A.M."/>
            <person name="Chapman S.B."/>
            <person name="Gainer-Dewar J."/>
            <person name="Goldberg J."/>
            <person name="Gnerre S."/>
            <person name="Griggs A."/>
            <person name="Gujja S."/>
            <person name="Hansen M."/>
            <person name="Howarth C."/>
            <person name="Imamovic A."/>
            <person name="Ireland A."/>
            <person name="Larimer J."/>
            <person name="McCowan C."/>
            <person name="Murphy C."/>
            <person name="Pearson M."/>
            <person name="Poon T.W."/>
            <person name="Priest M."/>
            <person name="Roberts A."/>
            <person name="Saif S."/>
            <person name="Shea T."/>
            <person name="Sykes S."/>
            <person name="Wortman J."/>
            <person name="Nusbaum C."/>
            <person name="Birren B."/>
        </authorList>
    </citation>
    <scope>NUCLEOTIDE SEQUENCE [LARGE SCALE GENOMIC DNA]</scope>
    <source>
        <strain evidence="2 3">CIP 110357</strain>
    </source>
</reference>
<dbReference type="Proteomes" id="UP000018418">
    <property type="component" value="Unassembled WGS sequence"/>
</dbReference>
<evidence type="ECO:0000313" key="3">
    <source>
        <dbReference type="Proteomes" id="UP000018418"/>
    </source>
</evidence>
<sequence>MPFQTLPVWVQLSAFFLAFNAGMVNALGLLNIWHQTVSHMTGNVSMLAIAIVHGQFMHAIYIICVISSFVLGSLYSGYLLGSSHFQLGRRYGIPLSLSALCIFLCWLFIPYYPRYALLWACVGMGMQNAMVSHYKGAIIRTTHLTGLLTDLGLNFGYLLRGLPVEKRRIILLLLILIGFLCGGILVTWLYPYLNLHTFLIPVFVSLTMSLTYWALYLRKHLHH</sequence>
<feature type="transmembrane region" description="Helical" evidence="1">
    <location>
        <begin position="169"/>
        <end position="190"/>
    </location>
</feature>
<evidence type="ECO:0000313" key="2">
    <source>
        <dbReference type="EMBL" id="ESK51818.1"/>
    </source>
</evidence>
<dbReference type="RefSeq" id="WP_004901600.1">
    <property type="nucleotide sequence ID" value="NZ_BBTI01000009.1"/>
</dbReference>
<name>V2UBH1_9GAMM</name>
<dbReference type="PATRIC" id="fig|1341683.3.peg.1235"/>
<dbReference type="EMBL" id="AYEU01000005">
    <property type="protein sequence ID" value="ESK51818.1"/>
    <property type="molecule type" value="Genomic_DNA"/>
</dbReference>
<dbReference type="PANTHER" id="PTHR37314:SF4">
    <property type="entry name" value="UPF0700 TRANSMEMBRANE PROTEIN YOAK"/>
    <property type="match status" value="1"/>
</dbReference>
<keyword evidence="1" id="KW-1133">Transmembrane helix</keyword>
<feature type="transmembrane region" description="Helical" evidence="1">
    <location>
        <begin position="196"/>
        <end position="217"/>
    </location>
</feature>